<evidence type="ECO:0000313" key="2">
    <source>
        <dbReference type="EMBL" id="KAJ5124566.1"/>
    </source>
</evidence>
<feature type="domain" description="BTB" evidence="1">
    <location>
        <begin position="45"/>
        <end position="133"/>
    </location>
</feature>
<comment type="caution">
    <text evidence="2">The sequence shown here is derived from an EMBL/GenBank/DDBJ whole genome shotgun (WGS) entry which is preliminary data.</text>
</comment>
<dbReference type="SUPFAM" id="SSF54695">
    <property type="entry name" value="POZ domain"/>
    <property type="match status" value="1"/>
</dbReference>
<dbReference type="RefSeq" id="XP_056518965.1">
    <property type="nucleotide sequence ID" value="XM_056669135.1"/>
</dbReference>
<proteinExistence type="predicted"/>
<dbReference type="Pfam" id="PF00651">
    <property type="entry name" value="BTB"/>
    <property type="match status" value="1"/>
</dbReference>
<evidence type="ECO:0000313" key="3">
    <source>
        <dbReference type="Proteomes" id="UP001149079"/>
    </source>
</evidence>
<organism evidence="2 3">
    <name type="scientific">Penicillium bovifimosum</name>
    <dbReference type="NCBI Taxonomy" id="126998"/>
    <lineage>
        <taxon>Eukaryota</taxon>
        <taxon>Fungi</taxon>
        <taxon>Dikarya</taxon>
        <taxon>Ascomycota</taxon>
        <taxon>Pezizomycotina</taxon>
        <taxon>Eurotiomycetes</taxon>
        <taxon>Eurotiomycetidae</taxon>
        <taxon>Eurotiales</taxon>
        <taxon>Aspergillaceae</taxon>
        <taxon>Penicillium</taxon>
    </lineage>
</organism>
<reference evidence="2" key="1">
    <citation type="submission" date="2022-11" db="EMBL/GenBank/DDBJ databases">
        <authorList>
            <person name="Petersen C."/>
        </authorList>
    </citation>
    <scope>NUCLEOTIDE SEQUENCE</scope>
    <source>
        <strain evidence="2">IBT 22155</strain>
    </source>
</reference>
<dbReference type="Gene3D" id="3.30.710.10">
    <property type="entry name" value="Potassium Channel Kv1.1, Chain A"/>
    <property type="match status" value="1"/>
</dbReference>
<dbReference type="OrthoDB" id="5275938at2759"/>
<gene>
    <name evidence="2" type="ORF">N7515_008391</name>
</gene>
<dbReference type="AlphaFoldDB" id="A0A9W9GMU9"/>
<dbReference type="InterPro" id="IPR000210">
    <property type="entry name" value="BTB/POZ_dom"/>
</dbReference>
<keyword evidence="3" id="KW-1185">Reference proteome</keyword>
<dbReference type="Proteomes" id="UP001149079">
    <property type="component" value="Unassembled WGS sequence"/>
</dbReference>
<evidence type="ECO:0000259" key="1">
    <source>
        <dbReference type="Pfam" id="PF00651"/>
    </source>
</evidence>
<dbReference type="GeneID" id="81408305"/>
<name>A0A9W9GMU9_9EURO</name>
<protein>
    <recommendedName>
        <fullName evidence="1">BTB domain-containing protein</fullName>
    </recommendedName>
</protein>
<dbReference type="InterPro" id="IPR011333">
    <property type="entry name" value="SKP1/BTB/POZ_sf"/>
</dbReference>
<dbReference type="EMBL" id="JAPQKL010000006">
    <property type="protein sequence ID" value="KAJ5124566.1"/>
    <property type="molecule type" value="Genomic_DNA"/>
</dbReference>
<sequence>MSQLSQIDTPTPYKIDPDGDIILHTPDYLFIDAAKGAVPGNYARFLVSSRHLALASPYFKAMLRDCWAEGSTLLERGSAEIPVKECKPDTLLIVLNLIHGRHRRVPQKLSLQQLTDIAVATDFFQCHEAVEIAASNWKAALQPSEIEMSHLTEDTIKWIMIASVFDFRDTLKKVTQIASKKEQVL</sequence>
<accession>A0A9W9GMU9</accession>
<reference evidence="2" key="2">
    <citation type="journal article" date="2023" name="IMA Fungus">
        <title>Comparative genomic study of the Penicillium genus elucidates a diverse pangenome and 15 lateral gene transfer events.</title>
        <authorList>
            <person name="Petersen C."/>
            <person name="Sorensen T."/>
            <person name="Nielsen M.R."/>
            <person name="Sondergaard T.E."/>
            <person name="Sorensen J.L."/>
            <person name="Fitzpatrick D.A."/>
            <person name="Frisvad J.C."/>
            <person name="Nielsen K.L."/>
        </authorList>
    </citation>
    <scope>NUCLEOTIDE SEQUENCE</scope>
    <source>
        <strain evidence="2">IBT 22155</strain>
    </source>
</reference>